<dbReference type="GO" id="GO:0022857">
    <property type="term" value="F:transmembrane transporter activity"/>
    <property type="evidence" value="ECO:0007669"/>
    <property type="project" value="InterPro"/>
</dbReference>
<proteinExistence type="predicted"/>
<dbReference type="InterPro" id="IPR003439">
    <property type="entry name" value="ABC_transporter-like_ATP-bd"/>
</dbReference>
<organism evidence="6 8">
    <name type="scientific">Paenibacillus barcinonensis</name>
    <dbReference type="NCBI Taxonomy" id="198119"/>
    <lineage>
        <taxon>Bacteria</taxon>
        <taxon>Bacillati</taxon>
        <taxon>Bacillota</taxon>
        <taxon>Bacilli</taxon>
        <taxon>Bacillales</taxon>
        <taxon>Paenibacillaceae</taxon>
        <taxon>Paenibacillus</taxon>
    </lineage>
</organism>
<evidence type="ECO:0000313" key="9">
    <source>
        <dbReference type="Proteomes" id="UP000509327"/>
    </source>
</evidence>
<dbReference type="Pfam" id="PF00005">
    <property type="entry name" value="ABC_tran"/>
    <property type="match status" value="1"/>
</dbReference>
<dbReference type="SUPFAM" id="SSF52540">
    <property type="entry name" value="P-loop containing nucleoside triphosphate hydrolases"/>
    <property type="match status" value="1"/>
</dbReference>
<evidence type="ECO:0000256" key="4">
    <source>
        <dbReference type="ARBA" id="ARBA00022840"/>
    </source>
</evidence>
<accession>A0A2V4VIJ6</accession>
<dbReference type="EMBL" id="CP054614">
    <property type="protein sequence ID" value="QKS55059.1"/>
    <property type="molecule type" value="Genomic_DNA"/>
</dbReference>
<dbReference type="PANTHER" id="PTHR42939">
    <property type="entry name" value="ABC TRANSPORTER ATP-BINDING PROTEIN ALBC-RELATED"/>
    <property type="match status" value="1"/>
</dbReference>
<dbReference type="InterPro" id="IPR051782">
    <property type="entry name" value="ABC_Transporter_VariousFunc"/>
</dbReference>
<dbReference type="InterPro" id="IPR003593">
    <property type="entry name" value="AAA+_ATPase"/>
</dbReference>
<keyword evidence="1" id="KW-0813">Transport</keyword>
<dbReference type="PROSITE" id="PS50893">
    <property type="entry name" value="ABC_TRANSPORTER_2"/>
    <property type="match status" value="1"/>
</dbReference>
<evidence type="ECO:0000256" key="2">
    <source>
        <dbReference type="ARBA" id="ARBA00022741"/>
    </source>
</evidence>
<dbReference type="InterPro" id="IPR005895">
    <property type="entry name" value="ABC_transptr_haem_export_CcmA"/>
</dbReference>
<evidence type="ECO:0000313" key="6">
    <source>
        <dbReference type="EMBL" id="PYE42138.1"/>
    </source>
</evidence>
<evidence type="ECO:0000259" key="5">
    <source>
        <dbReference type="PROSITE" id="PS50893"/>
    </source>
</evidence>
<reference evidence="6 8" key="1">
    <citation type="submission" date="2018-06" db="EMBL/GenBank/DDBJ databases">
        <title>Genomic Encyclopedia of Type Strains, Phase III (KMG-III): the genomes of soil and plant-associated and newly described type strains.</title>
        <authorList>
            <person name="Whitman W."/>
        </authorList>
    </citation>
    <scope>NUCLEOTIDE SEQUENCE [LARGE SCALE GENOMIC DNA]</scope>
    <source>
        <strain evidence="6 8">CECT 7022</strain>
    </source>
</reference>
<dbReference type="InterPro" id="IPR017871">
    <property type="entry name" value="ABC_transporter-like_CS"/>
</dbReference>
<dbReference type="SMART" id="SM00382">
    <property type="entry name" value="AAA"/>
    <property type="match status" value="1"/>
</dbReference>
<gene>
    <name evidence="7" type="primary">ccmA</name>
    <name evidence="6" type="ORF">DFQ00_1419</name>
    <name evidence="7" type="ORF">HUB98_01190</name>
</gene>
<evidence type="ECO:0000256" key="3">
    <source>
        <dbReference type="ARBA" id="ARBA00022748"/>
    </source>
</evidence>
<reference evidence="7 9" key="2">
    <citation type="submission" date="2020-06" db="EMBL/GenBank/DDBJ databases">
        <title>Complete genome of Paenibacillus barcinonensis KACC11450.</title>
        <authorList>
            <person name="Kim M."/>
            <person name="Park Y.-J."/>
            <person name="Shin J.-H."/>
        </authorList>
    </citation>
    <scope>NUCLEOTIDE SEQUENCE [LARGE SCALE GENOMIC DNA]</scope>
    <source>
        <strain evidence="7 9">KACC11450</strain>
    </source>
</reference>
<keyword evidence="3" id="KW-0201">Cytochrome c-type biogenesis</keyword>
<evidence type="ECO:0000313" key="8">
    <source>
        <dbReference type="Proteomes" id="UP000247790"/>
    </source>
</evidence>
<dbReference type="GO" id="GO:0016887">
    <property type="term" value="F:ATP hydrolysis activity"/>
    <property type="evidence" value="ECO:0007669"/>
    <property type="project" value="InterPro"/>
</dbReference>
<dbReference type="Gene3D" id="3.40.50.300">
    <property type="entry name" value="P-loop containing nucleotide triphosphate hydrolases"/>
    <property type="match status" value="1"/>
</dbReference>
<feature type="domain" description="ABC transporter" evidence="5">
    <location>
        <begin position="6"/>
        <end position="232"/>
    </location>
</feature>
<dbReference type="NCBIfam" id="TIGR01189">
    <property type="entry name" value="ccmA"/>
    <property type="match status" value="1"/>
</dbReference>
<keyword evidence="9" id="KW-1185">Reference proteome</keyword>
<sequence length="237" mass="26798">MHKPEVRVKELGKQIKNQLLVDDISFELEAGHVLAVCGGNGAGKSTLLRMLAGILRPTSGEIRVNNLRWAQDRKRYADQIGYMPDDYQFSQGLTAEETLLFWASLRKLPKQRVQEVLEMVGLDKQKHKRVTTFSKGMRQRILFAQAMLAKPALLIMDEPTNGLDPFWMQEFVHLLSEIKQVGHMVVFSTHQLEVANDIADQVLFMNQGRNVGEGTTTAIREQYGSLHAAFHQSLGLK</sequence>
<keyword evidence="4 6" id="KW-0067">ATP-binding</keyword>
<keyword evidence="2" id="KW-0547">Nucleotide-binding</keyword>
<dbReference type="PROSITE" id="PS00211">
    <property type="entry name" value="ABC_TRANSPORTER_1"/>
    <property type="match status" value="1"/>
</dbReference>
<protein>
    <submittedName>
        <fullName evidence="7">Heme ABC exporter ATP-binding protein CcmA</fullName>
    </submittedName>
    <submittedName>
        <fullName evidence="6">Heme ABC exporter ATP-binding subunit CcmA</fullName>
    </submittedName>
</protein>
<dbReference type="OrthoDB" id="2353216at2"/>
<dbReference type="GO" id="GO:0005524">
    <property type="term" value="F:ATP binding"/>
    <property type="evidence" value="ECO:0007669"/>
    <property type="project" value="UniProtKB-KW"/>
</dbReference>
<dbReference type="GO" id="GO:0017004">
    <property type="term" value="P:cytochrome complex assembly"/>
    <property type="evidence" value="ECO:0007669"/>
    <property type="project" value="UniProtKB-KW"/>
</dbReference>
<dbReference type="Proteomes" id="UP000247790">
    <property type="component" value="Unassembled WGS sequence"/>
</dbReference>
<dbReference type="PANTHER" id="PTHR42939:SF1">
    <property type="entry name" value="ABC TRANSPORTER ATP-BINDING PROTEIN ALBC-RELATED"/>
    <property type="match status" value="1"/>
</dbReference>
<dbReference type="Proteomes" id="UP000509327">
    <property type="component" value="Chromosome"/>
</dbReference>
<dbReference type="RefSeq" id="WP_110899701.1">
    <property type="nucleotide sequence ID" value="NZ_CP054614.1"/>
</dbReference>
<dbReference type="AlphaFoldDB" id="A0A2V4VIJ6"/>
<dbReference type="InterPro" id="IPR027417">
    <property type="entry name" value="P-loop_NTPase"/>
</dbReference>
<dbReference type="EMBL" id="QJSW01000041">
    <property type="protein sequence ID" value="PYE42138.1"/>
    <property type="molecule type" value="Genomic_DNA"/>
</dbReference>
<evidence type="ECO:0000313" key="7">
    <source>
        <dbReference type="EMBL" id="QKS55059.1"/>
    </source>
</evidence>
<name>A0A2V4VIJ6_PAEBA</name>
<evidence type="ECO:0000256" key="1">
    <source>
        <dbReference type="ARBA" id="ARBA00022448"/>
    </source>
</evidence>
<dbReference type="CDD" id="cd03230">
    <property type="entry name" value="ABC_DR_subfamily_A"/>
    <property type="match status" value="1"/>
</dbReference>